<dbReference type="PROSITE" id="PS50005">
    <property type="entry name" value="TPR"/>
    <property type="match status" value="1"/>
</dbReference>
<dbReference type="InterPro" id="IPR011990">
    <property type="entry name" value="TPR-like_helical_dom_sf"/>
</dbReference>
<dbReference type="GO" id="GO:0006620">
    <property type="term" value="P:post-translational protein targeting to endoplasmic reticulum membrane"/>
    <property type="evidence" value="ECO:0007669"/>
    <property type="project" value="TreeGrafter"/>
</dbReference>
<reference evidence="4" key="2">
    <citation type="submission" date="2020-09" db="EMBL/GenBank/DDBJ databases">
        <authorList>
            <person name="Sun Q."/>
            <person name="Kim S."/>
        </authorList>
    </citation>
    <scope>NUCLEOTIDE SEQUENCE</scope>
    <source>
        <strain evidence="4">KCTC 23310</strain>
    </source>
</reference>
<feature type="repeat" description="TPR" evidence="3">
    <location>
        <begin position="84"/>
        <end position="117"/>
    </location>
</feature>
<evidence type="ECO:0000256" key="1">
    <source>
        <dbReference type="ARBA" id="ARBA00022737"/>
    </source>
</evidence>
<evidence type="ECO:0008006" key="6">
    <source>
        <dbReference type="Google" id="ProtNLM"/>
    </source>
</evidence>
<evidence type="ECO:0000313" key="5">
    <source>
        <dbReference type="Proteomes" id="UP000638981"/>
    </source>
</evidence>
<dbReference type="Gene3D" id="1.25.40.10">
    <property type="entry name" value="Tetratricopeptide repeat domain"/>
    <property type="match status" value="1"/>
</dbReference>
<dbReference type="GO" id="GO:0016020">
    <property type="term" value="C:membrane"/>
    <property type="evidence" value="ECO:0007669"/>
    <property type="project" value="TreeGrafter"/>
</dbReference>
<sequence length="170" mass="18449">MALILSGPVLADPVRLDDLFDQLKTADAEQAEKLERDILLEWSKTGSPAFDLLLERGGEAMAAGDFPTAIEHLTALIDHDPEFAEGYNARATAYYMAGEIGPSIADIRKTLSLNPRHFGAMMGFAMILEELEKPDEALEVYKAALAIHPHLSGVSEAIERLETAKSGQGI</sequence>
<dbReference type="EMBL" id="BMYJ01000015">
    <property type="protein sequence ID" value="GHC66912.1"/>
    <property type="molecule type" value="Genomic_DNA"/>
</dbReference>
<organism evidence="4 5">
    <name type="scientific">Neogemmobacter tilapiae</name>
    <dbReference type="NCBI Taxonomy" id="875041"/>
    <lineage>
        <taxon>Bacteria</taxon>
        <taxon>Pseudomonadati</taxon>
        <taxon>Pseudomonadota</taxon>
        <taxon>Alphaproteobacteria</taxon>
        <taxon>Rhodobacterales</taxon>
        <taxon>Paracoccaceae</taxon>
        <taxon>Neogemmobacter</taxon>
    </lineage>
</organism>
<name>A0A918TX25_9RHOB</name>
<evidence type="ECO:0000313" key="4">
    <source>
        <dbReference type="EMBL" id="GHC66912.1"/>
    </source>
</evidence>
<dbReference type="PANTHER" id="PTHR45831:SF2">
    <property type="entry name" value="LD24721P"/>
    <property type="match status" value="1"/>
</dbReference>
<dbReference type="PANTHER" id="PTHR45831">
    <property type="entry name" value="LD24721P"/>
    <property type="match status" value="1"/>
</dbReference>
<keyword evidence="2 3" id="KW-0802">TPR repeat</keyword>
<reference evidence="4" key="1">
    <citation type="journal article" date="2014" name="Int. J. Syst. Evol. Microbiol.">
        <title>Complete genome sequence of Corynebacterium casei LMG S-19264T (=DSM 44701T), isolated from a smear-ripened cheese.</title>
        <authorList>
            <consortium name="US DOE Joint Genome Institute (JGI-PGF)"/>
            <person name="Walter F."/>
            <person name="Albersmeier A."/>
            <person name="Kalinowski J."/>
            <person name="Ruckert C."/>
        </authorList>
    </citation>
    <scope>NUCLEOTIDE SEQUENCE</scope>
    <source>
        <strain evidence="4">KCTC 23310</strain>
    </source>
</reference>
<dbReference type="GO" id="GO:0072380">
    <property type="term" value="C:TRC complex"/>
    <property type="evidence" value="ECO:0007669"/>
    <property type="project" value="TreeGrafter"/>
</dbReference>
<evidence type="ECO:0000256" key="2">
    <source>
        <dbReference type="ARBA" id="ARBA00022803"/>
    </source>
</evidence>
<dbReference type="SUPFAM" id="SSF48452">
    <property type="entry name" value="TPR-like"/>
    <property type="match status" value="1"/>
</dbReference>
<dbReference type="AlphaFoldDB" id="A0A918TX25"/>
<dbReference type="Pfam" id="PF13432">
    <property type="entry name" value="TPR_16"/>
    <property type="match status" value="2"/>
</dbReference>
<dbReference type="SMART" id="SM00028">
    <property type="entry name" value="TPR"/>
    <property type="match status" value="3"/>
</dbReference>
<dbReference type="InterPro" id="IPR047150">
    <property type="entry name" value="SGT"/>
</dbReference>
<comment type="caution">
    <text evidence="4">The sequence shown here is derived from an EMBL/GenBank/DDBJ whole genome shotgun (WGS) entry which is preliminary data.</text>
</comment>
<dbReference type="InterPro" id="IPR019734">
    <property type="entry name" value="TPR_rpt"/>
</dbReference>
<evidence type="ECO:0000256" key="3">
    <source>
        <dbReference type="PROSITE-ProRule" id="PRU00339"/>
    </source>
</evidence>
<protein>
    <recommendedName>
        <fullName evidence="6">Tetratricopeptide repeat protein</fullName>
    </recommendedName>
</protein>
<keyword evidence="1" id="KW-0677">Repeat</keyword>
<dbReference type="Proteomes" id="UP000638981">
    <property type="component" value="Unassembled WGS sequence"/>
</dbReference>
<proteinExistence type="predicted"/>
<dbReference type="GO" id="GO:0060090">
    <property type="term" value="F:molecular adaptor activity"/>
    <property type="evidence" value="ECO:0007669"/>
    <property type="project" value="TreeGrafter"/>
</dbReference>
<accession>A0A918TX25</accession>
<keyword evidence="5" id="KW-1185">Reference proteome</keyword>
<gene>
    <name evidence="4" type="ORF">GCM10007315_34740</name>
</gene>